<dbReference type="PANTHER" id="PTHR28623:SF2">
    <property type="entry name" value="PROTEIN FAM118A"/>
    <property type="match status" value="1"/>
</dbReference>
<evidence type="ECO:0000256" key="2">
    <source>
        <dbReference type="ARBA" id="ARBA00022990"/>
    </source>
</evidence>
<accession>A0A1G5K9D4</accession>
<keyword evidence="4" id="KW-1185">Reference proteome</keyword>
<dbReference type="PANTHER" id="PTHR28623">
    <property type="entry name" value="PROTEIN FAM118B"/>
    <property type="match status" value="1"/>
</dbReference>
<protein>
    <submittedName>
        <fullName evidence="3">SIR2-like domain-containing protein</fullName>
    </submittedName>
</protein>
<dbReference type="EMBL" id="FMVT01000033">
    <property type="protein sequence ID" value="SCY97242.1"/>
    <property type="molecule type" value="Genomic_DNA"/>
</dbReference>
<dbReference type="Gene3D" id="3.40.50.300">
    <property type="entry name" value="P-loop containing nucleotide triphosphate hydrolases"/>
    <property type="match status" value="1"/>
</dbReference>
<dbReference type="STRING" id="336292.SAMN05660710_03809"/>
<dbReference type="InterPro" id="IPR038916">
    <property type="entry name" value="FAM118"/>
</dbReference>
<organism evidence="3 4">
    <name type="scientific">Paracoccus tibetensis</name>
    <dbReference type="NCBI Taxonomy" id="336292"/>
    <lineage>
        <taxon>Bacteria</taxon>
        <taxon>Pseudomonadati</taxon>
        <taxon>Pseudomonadota</taxon>
        <taxon>Alphaproteobacteria</taxon>
        <taxon>Rhodobacterales</taxon>
        <taxon>Paracoccaceae</taxon>
        <taxon>Paracoccus</taxon>
    </lineage>
</organism>
<dbReference type="RefSeq" id="WP_217630741.1">
    <property type="nucleotide sequence ID" value="NZ_FMVT01000033.1"/>
</dbReference>
<keyword evidence="2" id="KW-0007">Acetylation</keyword>
<keyword evidence="1" id="KW-0597">Phosphoprotein</keyword>
<evidence type="ECO:0000313" key="4">
    <source>
        <dbReference type="Proteomes" id="UP000199502"/>
    </source>
</evidence>
<dbReference type="InterPro" id="IPR027417">
    <property type="entry name" value="P-loop_NTPase"/>
</dbReference>
<feature type="non-terminal residue" evidence="3">
    <location>
        <position position="1"/>
    </location>
</feature>
<name>A0A1G5K9D4_9RHOB</name>
<evidence type="ECO:0000313" key="3">
    <source>
        <dbReference type="EMBL" id="SCY97242.1"/>
    </source>
</evidence>
<gene>
    <name evidence="3" type="ORF">SAMN05660710_03809</name>
</gene>
<evidence type="ECO:0000256" key="1">
    <source>
        <dbReference type="ARBA" id="ARBA00022553"/>
    </source>
</evidence>
<dbReference type="AlphaFoldDB" id="A0A1G5K9D4"/>
<proteinExistence type="predicted"/>
<dbReference type="Pfam" id="PF13289">
    <property type="entry name" value="SIR2_2"/>
    <property type="match status" value="1"/>
</dbReference>
<sequence>WEGSGSQPGVVRQMQDAQADPLASIHQAISGQRARVKSYYPLLMTTSKPFRYSTFEVNVSISDIQESAHNKNLIVVFGAGSSISLAKDTHPAKNWKRLIESSLLHAKDRGYITGNQFTRQLSLLEESDDVDELLGVAEFSAKKLKAGGGFQDWMRREFGGLSFSDGAMANCLRSLEGRRIPLATLNYDTLIEAATGLPTVDIAAKDQSLQWARRELPGVLHLHGVWRNPDDCIFGIRDYEKTINNEVRDLLQRSLTTLNRILFVGCGDTFSDPNFTNLISWLRANASGAMPRHYALVKRDEYENKLKDLSWRGFVDPLAYGDKHEDLPAFLLSAFPTLKSQAEPERKQLIDAGRSSHVLDAYKNFLIRDCGEMTLEGVRADIDTAQRKFNLEKLFVPIDLKPTPPFFPKNDVKREEKLQKWRDENENALPFGKIFLKHRRFTLLALPGGGKTMLLKRLAVAYSSSARRVEGADRLPEIDLVPVIIKCREWKDHITKPIPAIIKSMQEIFGDDTLSGLYSALEPRLKKGTVLLLVDGLDEIHDAGDRLIFVENLERFIESYPDIRLQTH</sequence>
<reference evidence="3 4" key="1">
    <citation type="submission" date="2016-10" db="EMBL/GenBank/DDBJ databases">
        <authorList>
            <person name="de Groot N.N."/>
        </authorList>
    </citation>
    <scope>NUCLEOTIDE SEQUENCE [LARGE SCALE GENOMIC DNA]</scope>
    <source>
        <strain evidence="3 4">CGMCC 1.8925</strain>
    </source>
</reference>
<dbReference type="Proteomes" id="UP000199502">
    <property type="component" value="Unassembled WGS sequence"/>
</dbReference>